<dbReference type="InterPro" id="IPR036291">
    <property type="entry name" value="NAD(P)-bd_dom_sf"/>
</dbReference>
<evidence type="ECO:0000259" key="4">
    <source>
        <dbReference type="SMART" id="SM00829"/>
    </source>
</evidence>
<dbReference type="PANTHER" id="PTHR45348:SF2">
    <property type="entry name" value="ZINC-TYPE ALCOHOL DEHYDROGENASE-LIKE PROTEIN C2E1P3.01"/>
    <property type="match status" value="1"/>
</dbReference>
<evidence type="ECO:0000256" key="1">
    <source>
        <dbReference type="ARBA" id="ARBA00008072"/>
    </source>
</evidence>
<dbReference type="InterPro" id="IPR013154">
    <property type="entry name" value="ADH-like_N"/>
</dbReference>
<sequence>MSPSTMQAIRMTAPTKAEVQTVPLPKLRDDYVLVKVEAVALNPTDWKHIKWLSKPGNTIGCDYAGTVVEVGSKVTKAWKKGDRIAGFTHGGNEVENEDGCFAEYCVAKGDLQMKIPDNLSFTEAATLGVGVTTVGQALCQSLGLPLPTEPTKEQTPLLIYGGSTATGVLAIQYAKLAGLKVIVTCSPHNFDFVKSLGADAAFDYKSPDCAKQIREYTNDSLTHVFDTISEGDSPKISAEAISSKGGVISYLLPAKSPREDVEDKQTLGYTVVGEYFKFGPMEFQPIPENFEFGKMWWALSEKLFAEGKVKVHKTEVREGGIPAIFGGLKDLEDGKVSGKKLVYTI</sequence>
<gene>
    <name evidence="5" type="ORF">AAFC00_005356</name>
</gene>
<keyword evidence="6" id="KW-1185">Reference proteome</keyword>
<dbReference type="Pfam" id="PF00107">
    <property type="entry name" value="ADH_zinc_N"/>
    <property type="match status" value="1"/>
</dbReference>
<keyword evidence="3" id="KW-0560">Oxidoreductase</keyword>
<dbReference type="SMART" id="SM00829">
    <property type="entry name" value="PKS_ER"/>
    <property type="match status" value="1"/>
</dbReference>
<comment type="similarity">
    <text evidence="1">Belongs to the zinc-containing alcohol dehydrogenase family.</text>
</comment>
<evidence type="ECO:0000256" key="2">
    <source>
        <dbReference type="ARBA" id="ARBA00011245"/>
    </source>
</evidence>
<dbReference type="RefSeq" id="XP_069202958.1">
    <property type="nucleotide sequence ID" value="XM_069345132.1"/>
</dbReference>
<organism evidence="5 6">
    <name type="scientific">Neodothiora populina</name>
    <dbReference type="NCBI Taxonomy" id="2781224"/>
    <lineage>
        <taxon>Eukaryota</taxon>
        <taxon>Fungi</taxon>
        <taxon>Dikarya</taxon>
        <taxon>Ascomycota</taxon>
        <taxon>Pezizomycotina</taxon>
        <taxon>Dothideomycetes</taxon>
        <taxon>Dothideomycetidae</taxon>
        <taxon>Dothideales</taxon>
        <taxon>Dothioraceae</taxon>
        <taxon>Neodothiora</taxon>
    </lineage>
</organism>
<proteinExistence type="inferred from homology"/>
<accession>A0ABR3PKL0</accession>
<name>A0ABR3PKL0_9PEZI</name>
<dbReference type="InterPro" id="IPR047122">
    <property type="entry name" value="Trans-enoyl_RdTase-like"/>
</dbReference>
<evidence type="ECO:0000313" key="6">
    <source>
        <dbReference type="Proteomes" id="UP001562354"/>
    </source>
</evidence>
<evidence type="ECO:0000256" key="3">
    <source>
        <dbReference type="ARBA" id="ARBA00023002"/>
    </source>
</evidence>
<protein>
    <recommendedName>
        <fullName evidence="4">Enoyl reductase (ER) domain-containing protein</fullName>
    </recommendedName>
</protein>
<dbReference type="Proteomes" id="UP001562354">
    <property type="component" value="Unassembled WGS sequence"/>
</dbReference>
<dbReference type="Pfam" id="PF08240">
    <property type="entry name" value="ADH_N"/>
    <property type="match status" value="1"/>
</dbReference>
<dbReference type="PANTHER" id="PTHR45348">
    <property type="entry name" value="HYPOTHETICAL OXIDOREDUCTASE (EUROFUNG)"/>
    <property type="match status" value="1"/>
</dbReference>
<reference evidence="5 6" key="1">
    <citation type="submission" date="2024-07" db="EMBL/GenBank/DDBJ databases">
        <title>Draft sequence of the Neodothiora populina.</title>
        <authorList>
            <person name="Drown D.D."/>
            <person name="Schuette U.S."/>
            <person name="Buechlein A.B."/>
            <person name="Rusch D.R."/>
            <person name="Winton L.W."/>
            <person name="Adams G.A."/>
        </authorList>
    </citation>
    <scope>NUCLEOTIDE SEQUENCE [LARGE SCALE GENOMIC DNA]</scope>
    <source>
        <strain evidence="5 6">CPC 39397</strain>
    </source>
</reference>
<dbReference type="InterPro" id="IPR013149">
    <property type="entry name" value="ADH-like_C"/>
</dbReference>
<dbReference type="SUPFAM" id="SSF51735">
    <property type="entry name" value="NAD(P)-binding Rossmann-fold domains"/>
    <property type="match status" value="1"/>
</dbReference>
<dbReference type="InterPro" id="IPR011032">
    <property type="entry name" value="GroES-like_sf"/>
</dbReference>
<feature type="domain" description="Enoyl reductase (ER)" evidence="4">
    <location>
        <begin position="4"/>
        <end position="342"/>
    </location>
</feature>
<dbReference type="GeneID" id="95979055"/>
<evidence type="ECO:0000313" key="5">
    <source>
        <dbReference type="EMBL" id="KAL1306686.1"/>
    </source>
</evidence>
<comment type="caution">
    <text evidence="5">The sequence shown here is derived from an EMBL/GenBank/DDBJ whole genome shotgun (WGS) entry which is preliminary data.</text>
</comment>
<comment type="subunit">
    <text evidence="2">Monomer.</text>
</comment>
<dbReference type="InterPro" id="IPR020843">
    <property type="entry name" value="ER"/>
</dbReference>
<dbReference type="Gene3D" id="3.90.180.10">
    <property type="entry name" value="Medium-chain alcohol dehydrogenases, catalytic domain"/>
    <property type="match status" value="1"/>
</dbReference>
<dbReference type="CDD" id="cd08249">
    <property type="entry name" value="enoyl_reductase_like"/>
    <property type="match status" value="1"/>
</dbReference>
<dbReference type="EMBL" id="JBFMKM010000004">
    <property type="protein sequence ID" value="KAL1306686.1"/>
    <property type="molecule type" value="Genomic_DNA"/>
</dbReference>
<dbReference type="Gene3D" id="3.40.50.720">
    <property type="entry name" value="NAD(P)-binding Rossmann-like Domain"/>
    <property type="match status" value="1"/>
</dbReference>
<dbReference type="SUPFAM" id="SSF50129">
    <property type="entry name" value="GroES-like"/>
    <property type="match status" value="1"/>
</dbReference>